<evidence type="ECO:0000256" key="2">
    <source>
        <dbReference type="ARBA" id="ARBA00004496"/>
    </source>
</evidence>
<evidence type="ECO:0000256" key="13">
    <source>
        <dbReference type="ARBA" id="ARBA00022884"/>
    </source>
</evidence>
<gene>
    <name evidence="19" type="ORF">MNBD_NITROSPINAE04-1488</name>
</gene>
<dbReference type="InterPro" id="IPR023458">
    <property type="entry name" value="Met-tRNA_ligase_1"/>
</dbReference>
<dbReference type="CDD" id="cd02800">
    <property type="entry name" value="tRNA_bind_EcMetRS_like"/>
    <property type="match status" value="1"/>
</dbReference>
<dbReference type="SUPFAM" id="SSF47323">
    <property type="entry name" value="Anticodon-binding domain of a subclass of class I aminoacyl-tRNA synthetases"/>
    <property type="match status" value="1"/>
</dbReference>
<dbReference type="GO" id="GO:0000049">
    <property type="term" value="F:tRNA binding"/>
    <property type="evidence" value="ECO:0007669"/>
    <property type="project" value="UniProtKB-KW"/>
</dbReference>
<keyword evidence="8 19" id="KW-0436">Ligase</keyword>
<dbReference type="HAMAP" id="MF_00098">
    <property type="entry name" value="Met_tRNA_synth_type1"/>
    <property type="match status" value="1"/>
</dbReference>
<comment type="subcellular location">
    <subcellularLocation>
        <location evidence="2">Cytoplasm</location>
    </subcellularLocation>
</comment>
<keyword evidence="13" id="KW-0694">RNA-binding</keyword>
<dbReference type="CDD" id="cd07957">
    <property type="entry name" value="Anticodon_Ia_Met"/>
    <property type="match status" value="1"/>
</dbReference>
<dbReference type="NCBIfam" id="NF001100">
    <property type="entry name" value="PRK00133.1"/>
    <property type="match status" value="1"/>
</dbReference>
<evidence type="ECO:0000256" key="14">
    <source>
        <dbReference type="ARBA" id="ARBA00022917"/>
    </source>
</evidence>
<dbReference type="CDD" id="cd00814">
    <property type="entry name" value="MetRS_core"/>
    <property type="match status" value="1"/>
</dbReference>
<dbReference type="InterPro" id="IPR012340">
    <property type="entry name" value="NA-bd_OB-fold"/>
</dbReference>
<evidence type="ECO:0000256" key="12">
    <source>
        <dbReference type="ARBA" id="ARBA00022840"/>
    </source>
</evidence>
<dbReference type="Gene3D" id="3.40.50.620">
    <property type="entry name" value="HUPs"/>
    <property type="match status" value="1"/>
</dbReference>
<comment type="catalytic activity">
    <reaction evidence="17">
        <text>tRNA(Met) + L-methionine + ATP = L-methionyl-tRNA(Met) + AMP + diphosphate</text>
        <dbReference type="Rhea" id="RHEA:13481"/>
        <dbReference type="Rhea" id="RHEA-COMP:9667"/>
        <dbReference type="Rhea" id="RHEA-COMP:9698"/>
        <dbReference type="ChEBI" id="CHEBI:30616"/>
        <dbReference type="ChEBI" id="CHEBI:33019"/>
        <dbReference type="ChEBI" id="CHEBI:57844"/>
        <dbReference type="ChEBI" id="CHEBI:78442"/>
        <dbReference type="ChEBI" id="CHEBI:78530"/>
        <dbReference type="ChEBI" id="CHEBI:456215"/>
        <dbReference type="EC" id="6.1.1.10"/>
    </reaction>
</comment>
<dbReference type="PROSITE" id="PS50886">
    <property type="entry name" value="TRBD"/>
    <property type="match status" value="1"/>
</dbReference>
<dbReference type="InterPro" id="IPR014758">
    <property type="entry name" value="Met-tRNA_synth"/>
</dbReference>
<evidence type="ECO:0000256" key="10">
    <source>
        <dbReference type="ARBA" id="ARBA00022741"/>
    </source>
</evidence>
<dbReference type="PANTHER" id="PTHR45765:SF1">
    <property type="entry name" value="METHIONINE--TRNA LIGASE, CYTOPLASMIC"/>
    <property type="match status" value="1"/>
</dbReference>
<dbReference type="PROSITE" id="PS00178">
    <property type="entry name" value="AA_TRNA_LIGASE_I"/>
    <property type="match status" value="1"/>
</dbReference>
<dbReference type="Pfam" id="PF19303">
    <property type="entry name" value="Anticodon_3"/>
    <property type="match status" value="1"/>
</dbReference>
<dbReference type="Pfam" id="PF09334">
    <property type="entry name" value="tRNA-synt_1g"/>
    <property type="match status" value="1"/>
</dbReference>
<dbReference type="GO" id="GO:0005524">
    <property type="term" value="F:ATP binding"/>
    <property type="evidence" value="ECO:0007669"/>
    <property type="project" value="UniProtKB-KW"/>
</dbReference>
<dbReference type="InterPro" id="IPR014729">
    <property type="entry name" value="Rossmann-like_a/b/a_fold"/>
</dbReference>
<evidence type="ECO:0000256" key="17">
    <source>
        <dbReference type="ARBA" id="ARBA00047364"/>
    </source>
</evidence>
<dbReference type="SUPFAM" id="SSF50249">
    <property type="entry name" value="Nucleic acid-binding proteins"/>
    <property type="match status" value="1"/>
</dbReference>
<dbReference type="InterPro" id="IPR015413">
    <property type="entry name" value="Methionyl/Leucyl_tRNA_Synth"/>
</dbReference>
<dbReference type="Gene3D" id="2.20.28.20">
    <property type="entry name" value="Methionyl-tRNA synthetase, Zn-domain"/>
    <property type="match status" value="1"/>
</dbReference>
<dbReference type="SUPFAM" id="SSF57770">
    <property type="entry name" value="Methionyl-tRNA synthetase (MetRS), Zn-domain"/>
    <property type="match status" value="1"/>
</dbReference>
<evidence type="ECO:0000256" key="4">
    <source>
        <dbReference type="ARBA" id="ARBA00012838"/>
    </source>
</evidence>
<comment type="function">
    <text evidence="1">Is required not only for elongation of protein synthesis but also for the initiation of all mRNA translation through initiator tRNA(fMet) aminoacylation.</text>
</comment>
<keyword evidence="14" id="KW-0648">Protein biosynthesis</keyword>
<feature type="domain" description="TRNA-binding" evidence="18">
    <location>
        <begin position="568"/>
        <end position="668"/>
    </location>
</feature>
<sequence length="668" mass="76013">MPSQTMIVTSALPYANGSIHLGHLVEYIQTDIFVRFQKMAGVKCLFFCADDTHGAPIMIRAKSEGTTPEKIIDRYHLEHQRDFADFHIEFDNYHSTNSEENRLLSEEIFLKLKKAGHITTRDVEQAYCEHDKMFLPDRFVRGVCPKCGAEDQYGDVCESCGSHYSSTELKNPRCSICGAKPVRKVSDHYFFRVSAFEETLNEFIESGALQPEVKNFLATWMKEGLKDWDISRDGPYFGFKIPGEESKFFYVWLDAPVGYISSTKNWVGKKPEERDFDALWRSGDAQIHHFIGKDIVYFHTLFWIPMLKGSGFKLPHKIHVHGFLTVNGEKMSKTKGTFINARTYLDQLDPEYLRYYYASKLKNSVDDLDLSFQDFVFRVNAELVNKVANLGSRVISILNKNKEFENRIEHVHESGRQMIIDMLKAADGIAADYGACDFGLAIKKIMRLTDAANTYIDQAKPWELKNDPQKLQEVLAAGINAFRLITLYLKPVVPRFAGKVEKILKIDPLKWDDSQEWMTHHTIGKFERLAERIDIKSTEKIVEVTRKQASVKEKTKSKEDEGLIEFEDFTKIKLKTAKVIEASKVEKADKLLKLTVDLGDERRTLVAGIAKNYEPDEMIGKTVVIVSNLKPRKIMGIESNGMVLAVSDGDTLKLIGPDGDVAPGLKVS</sequence>
<keyword evidence="9" id="KW-0479">Metal-binding</keyword>
<dbReference type="InterPro" id="IPR002547">
    <property type="entry name" value="tRNA-bd_dom"/>
</dbReference>
<dbReference type="FunFam" id="2.40.50.140:FF:000042">
    <property type="entry name" value="Methionine--tRNA ligase"/>
    <property type="match status" value="1"/>
</dbReference>
<evidence type="ECO:0000256" key="8">
    <source>
        <dbReference type="ARBA" id="ARBA00022598"/>
    </source>
</evidence>
<evidence type="ECO:0000256" key="9">
    <source>
        <dbReference type="ARBA" id="ARBA00022723"/>
    </source>
</evidence>
<evidence type="ECO:0000256" key="6">
    <source>
        <dbReference type="ARBA" id="ARBA00022490"/>
    </source>
</evidence>
<keyword evidence="6" id="KW-0963">Cytoplasm</keyword>
<dbReference type="GO" id="GO:0006431">
    <property type="term" value="P:methionyl-tRNA aminoacylation"/>
    <property type="evidence" value="ECO:0007669"/>
    <property type="project" value="InterPro"/>
</dbReference>
<keyword evidence="12" id="KW-0067">ATP-binding</keyword>
<dbReference type="NCBIfam" id="TIGR00399">
    <property type="entry name" value="metG_C_term"/>
    <property type="match status" value="1"/>
</dbReference>
<dbReference type="InterPro" id="IPR033911">
    <property type="entry name" value="MetRS_core"/>
</dbReference>
<dbReference type="EC" id="6.1.1.10" evidence="4"/>
<dbReference type="AlphaFoldDB" id="A0A3B1C4X5"/>
<dbReference type="GO" id="GO:0046872">
    <property type="term" value="F:metal ion binding"/>
    <property type="evidence" value="ECO:0007669"/>
    <property type="project" value="UniProtKB-KW"/>
</dbReference>
<dbReference type="Pfam" id="PF01588">
    <property type="entry name" value="tRNA_bind"/>
    <property type="match status" value="1"/>
</dbReference>
<evidence type="ECO:0000256" key="3">
    <source>
        <dbReference type="ARBA" id="ARBA00011738"/>
    </source>
</evidence>
<dbReference type="EMBL" id="UOGA01000305">
    <property type="protein sequence ID" value="VAX25576.1"/>
    <property type="molecule type" value="Genomic_DNA"/>
</dbReference>
<dbReference type="SUPFAM" id="SSF52374">
    <property type="entry name" value="Nucleotidylyl transferase"/>
    <property type="match status" value="1"/>
</dbReference>
<dbReference type="GO" id="GO:0005829">
    <property type="term" value="C:cytosol"/>
    <property type="evidence" value="ECO:0007669"/>
    <property type="project" value="TreeGrafter"/>
</dbReference>
<evidence type="ECO:0000256" key="15">
    <source>
        <dbReference type="ARBA" id="ARBA00023146"/>
    </source>
</evidence>
<dbReference type="PRINTS" id="PR01041">
    <property type="entry name" value="TRNASYNTHMET"/>
</dbReference>
<keyword evidence="11" id="KW-0862">Zinc</keyword>
<protein>
    <recommendedName>
        <fullName evidence="5">Methionine--tRNA ligase</fullName>
        <ecNumber evidence="4">6.1.1.10</ecNumber>
    </recommendedName>
    <alternativeName>
        <fullName evidence="16">Methionyl-tRNA synthetase</fullName>
    </alternativeName>
</protein>
<dbReference type="Gene3D" id="2.40.50.140">
    <property type="entry name" value="Nucleic acid-binding proteins"/>
    <property type="match status" value="1"/>
</dbReference>
<keyword evidence="15 19" id="KW-0030">Aminoacyl-tRNA synthetase</keyword>
<evidence type="ECO:0000256" key="1">
    <source>
        <dbReference type="ARBA" id="ARBA00003314"/>
    </source>
</evidence>
<proteinExistence type="inferred from homology"/>
<dbReference type="NCBIfam" id="TIGR00398">
    <property type="entry name" value="metG"/>
    <property type="match status" value="1"/>
</dbReference>
<dbReference type="GO" id="GO:0004825">
    <property type="term" value="F:methionine-tRNA ligase activity"/>
    <property type="evidence" value="ECO:0007669"/>
    <property type="project" value="UniProtKB-EC"/>
</dbReference>
<name>A0A3B1C4X5_9ZZZZ</name>
<evidence type="ECO:0000256" key="7">
    <source>
        <dbReference type="ARBA" id="ARBA00022555"/>
    </source>
</evidence>
<dbReference type="InterPro" id="IPR001412">
    <property type="entry name" value="aa-tRNA-synth_I_CS"/>
</dbReference>
<dbReference type="Gene3D" id="1.10.730.10">
    <property type="entry name" value="Isoleucyl-tRNA Synthetase, Domain 1"/>
    <property type="match status" value="1"/>
</dbReference>
<dbReference type="InterPro" id="IPR004495">
    <property type="entry name" value="Met-tRNA-synth_bsu_C"/>
</dbReference>
<organism evidence="19">
    <name type="scientific">hydrothermal vent metagenome</name>
    <dbReference type="NCBI Taxonomy" id="652676"/>
    <lineage>
        <taxon>unclassified sequences</taxon>
        <taxon>metagenomes</taxon>
        <taxon>ecological metagenomes</taxon>
    </lineage>
</organism>
<comment type="subunit">
    <text evidence="3">Homodimer.</text>
</comment>
<keyword evidence="10" id="KW-0547">Nucleotide-binding</keyword>
<reference evidence="19" key="1">
    <citation type="submission" date="2018-06" db="EMBL/GenBank/DDBJ databases">
        <authorList>
            <person name="Zhirakovskaya E."/>
        </authorList>
    </citation>
    <scope>NUCLEOTIDE SEQUENCE</scope>
</reference>
<dbReference type="FunFam" id="2.20.28.20:FF:000001">
    <property type="entry name" value="Methionine--tRNA ligase"/>
    <property type="match status" value="1"/>
</dbReference>
<accession>A0A3B1C4X5</accession>
<evidence type="ECO:0000259" key="18">
    <source>
        <dbReference type="PROSITE" id="PS50886"/>
    </source>
</evidence>
<evidence type="ECO:0000256" key="16">
    <source>
        <dbReference type="ARBA" id="ARBA00030904"/>
    </source>
</evidence>
<evidence type="ECO:0000313" key="19">
    <source>
        <dbReference type="EMBL" id="VAX25576.1"/>
    </source>
</evidence>
<dbReference type="InterPro" id="IPR009080">
    <property type="entry name" value="tRNAsynth_Ia_anticodon-bd"/>
</dbReference>
<evidence type="ECO:0000256" key="11">
    <source>
        <dbReference type="ARBA" id="ARBA00022833"/>
    </source>
</evidence>
<dbReference type="InterPro" id="IPR041872">
    <property type="entry name" value="Anticodon_Met"/>
</dbReference>
<keyword evidence="7" id="KW-0820">tRNA-binding</keyword>
<dbReference type="PANTHER" id="PTHR45765">
    <property type="entry name" value="METHIONINE--TRNA LIGASE"/>
    <property type="match status" value="1"/>
</dbReference>
<evidence type="ECO:0000256" key="5">
    <source>
        <dbReference type="ARBA" id="ARBA00018753"/>
    </source>
</evidence>
<dbReference type="InterPro" id="IPR029038">
    <property type="entry name" value="MetRS_Zn"/>
</dbReference>